<feature type="chain" id="PRO_5035164867" description="C2 domain-containing protein" evidence="3">
    <location>
        <begin position="24"/>
        <end position="155"/>
    </location>
</feature>
<proteinExistence type="predicted"/>
<evidence type="ECO:0000313" key="5">
    <source>
        <dbReference type="EMBL" id="CAG7718077.1"/>
    </source>
</evidence>
<dbReference type="EMBL" id="CAJVCH010050721">
    <property type="protein sequence ID" value="CAG7718077.1"/>
    <property type="molecule type" value="Genomic_DNA"/>
</dbReference>
<comment type="caution">
    <text evidence="5">The sequence shown here is derived from an EMBL/GenBank/DDBJ whole genome shotgun (WGS) entry which is preliminary data.</text>
</comment>
<feature type="domain" description="C2" evidence="4">
    <location>
        <begin position="1"/>
        <end position="130"/>
    </location>
</feature>
<feature type="signal peptide" evidence="3">
    <location>
        <begin position="1"/>
        <end position="23"/>
    </location>
</feature>
<dbReference type="OrthoDB" id="67700at2759"/>
<protein>
    <recommendedName>
        <fullName evidence="4">C2 domain-containing protein</fullName>
    </recommendedName>
</protein>
<keyword evidence="2" id="KW-0106">Calcium</keyword>
<keyword evidence="6" id="KW-1185">Reference proteome</keyword>
<evidence type="ECO:0000313" key="6">
    <source>
        <dbReference type="Proteomes" id="UP000708208"/>
    </source>
</evidence>
<evidence type="ECO:0000256" key="1">
    <source>
        <dbReference type="ARBA" id="ARBA00022723"/>
    </source>
</evidence>
<keyword evidence="3" id="KW-0732">Signal</keyword>
<dbReference type="GO" id="GO:0005509">
    <property type="term" value="F:calcium ion binding"/>
    <property type="evidence" value="ECO:0007669"/>
    <property type="project" value="TreeGrafter"/>
</dbReference>
<dbReference type="Pfam" id="PF00168">
    <property type="entry name" value="C2"/>
    <property type="match status" value="1"/>
</dbReference>
<dbReference type="SMART" id="SM00239">
    <property type="entry name" value="C2"/>
    <property type="match status" value="1"/>
</dbReference>
<dbReference type="PANTHER" id="PTHR45911:SF4">
    <property type="entry name" value="MULTIPLE C2 AND TRANSMEMBRANE DOMAIN-CONTAINING PROTEIN"/>
    <property type="match status" value="1"/>
</dbReference>
<dbReference type="PANTHER" id="PTHR45911">
    <property type="entry name" value="C2 DOMAIN-CONTAINING PROTEIN"/>
    <property type="match status" value="1"/>
</dbReference>
<dbReference type="InterPro" id="IPR000008">
    <property type="entry name" value="C2_dom"/>
</dbReference>
<dbReference type="PROSITE" id="PS50004">
    <property type="entry name" value="C2"/>
    <property type="match status" value="1"/>
</dbReference>
<evidence type="ECO:0000259" key="4">
    <source>
        <dbReference type="PROSITE" id="PS50004"/>
    </source>
</evidence>
<accession>A0A8J2JHB0</accession>
<dbReference type="Proteomes" id="UP000708208">
    <property type="component" value="Unassembled WGS sequence"/>
</dbReference>
<dbReference type="GO" id="GO:0016020">
    <property type="term" value="C:membrane"/>
    <property type="evidence" value="ECO:0007669"/>
    <property type="project" value="TreeGrafter"/>
</dbReference>
<reference evidence="5" key="1">
    <citation type="submission" date="2021-06" db="EMBL/GenBank/DDBJ databases">
        <authorList>
            <person name="Hodson N. C."/>
            <person name="Mongue J. A."/>
            <person name="Jaron S. K."/>
        </authorList>
    </citation>
    <scope>NUCLEOTIDE SEQUENCE</scope>
</reference>
<evidence type="ECO:0000256" key="3">
    <source>
        <dbReference type="SAM" id="SignalP"/>
    </source>
</evidence>
<name>A0A8J2JHB0_9HEXA</name>
<dbReference type="CDD" id="cd00030">
    <property type="entry name" value="C2"/>
    <property type="match status" value="1"/>
</dbReference>
<gene>
    <name evidence="5" type="ORF">AFUS01_LOCUS7498</name>
</gene>
<organism evidence="5 6">
    <name type="scientific">Allacma fusca</name>
    <dbReference type="NCBI Taxonomy" id="39272"/>
    <lineage>
        <taxon>Eukaryota</taxon>
        <taxon>Metazoa</taxon>
        <taxon>Ecdysozoa</taxon>
        <taxon>Arthropoda</taxon>
        <taxon>Hexapoda</taxon>
        <taxon>Collembola</taxon>
        <taxon>Symphypleona</taxon>
        <taxon>Sminthuridae</taxon>
        <taxon>Allacma</taxon>
    </lineage>
</organism>
<sequence length="155" mass="17876">MRRNFVFFLVVAFFWAFIAKGKAEILKFRLSAVNLPSKDYGGLIDPYVKAYSKSDTRSYTKFGESQIVHNTRNPVWDEVFQFRYVRGKNQKLKFIVKDWDLGWNEDDTLGRVEIKVNDMVKALRRKNGKGGILGTPIKLYLASPRGGVLYFVPVS</sequence>
<dbReference type="AlphaFoldDB" id="A0A8J2JHB0"/>
<keyword evidence="1" id="KW-0479">Metal-binding</keyword>
<evidence type="ECO:0000256" key="2">
    <source>
        <dbReference type="ARBA" id="ARBA00022837"/>
    </source>
</evidence>